<feature type="compositionally biased region" description="Pro residues" evidence="1">
    <location>
        <begin position="56"/>
        <end position="69"/>
    </location>
</feature>
<dbReference type="Proteomes" id="UP001165565">
    <property type="component" value="Unassembled WGS sequence"/>
</dbReference>
<dbReference type="AlphaFoldDB" id="A0AA41ZB49"/>
<keyword evidence="2" id="KW-0812">Transmembrane</keyword>
<keyword evidence="2" id="KW-0472">Membrane</keyword>
<feature type="transmembrane region" description="Helical" evidence="2">
    <location>
        <begin position="20"/>
        <end position="37"/>
    </location>
</feature>
<evidence type="ECO:0000313" key="4">
    <source>
        <dbReference type="Proteomes" id="UP001165565"/>
    </source>
</evidence>
<evidence type="ECO:0000256" key="1">
    <source>
        <dbReference type="SAM" id="MobiDB-lite"/>
    </source>
</evidence>
<comment type="caution">
    <text evidence="3">The sequence shown here is derived from an EMBL/GenBank/DDBJ whole genome shotgun (WGS) entry which is preliminary data.</text>
</comment>
<gene>
    <name evidence="3" type="ORF">NEE01_02485</name>
</gene>
<name>A0AA41ZB49_9SPHN</name>
<feature type="compositionally biased region" description="Pro residues" evidence="1">
    <location>
        <begin position="77"/>
        <end position="95"/>
    </location>
</feature>
<evidence type="ECO:0008006" key="5">
    <source>
        <dbReference type="Google" id="ProtNLM"/>
    </source>
</evidence>
<reference evidence="3" key="1">
    <citation type="submission" date="2022-06" db="EMBL/GenBank/DDBJ databases">
        <title>Sphingomonas sp. nov. isolated from rhizosphere soil of tomato.</title>
        <authorList>
            <person name="Dong H."/>
            <person name="Gao R."/>
        </authorList>
    </citation>
    <scope>NUCLEOTIDE SEQUENCE</scope>
    <source>
        <strain evidence="3">MMSM24</strain>
    </source>
</reference>
<organism evidence="3 4">
    <name type="scientific">Sphingomonas lycopersici</name>
    <dbReference type="NCBI Taxonomy" id="2951807"/>
    <lineage>
        <taxon>Bacteria</taxon>
        <taxon>Pseudomonadati</taxon>
        <taxon>Pseudomonadota</taxon>
        <taxon>Alphaproteobacteria</taxon>
        <taxon>Sphingomonadales</taxon>
        <taxon>Sphingomonadaceae</taxon>
        <taxon>Sphingomonas</taxon>
    </lineage>
</organism>
<keyword evidence="2" id="KW-1133">Transmembrane helix</keyword>
<keyword evidence="4" id="KW-1185">Reference proteome</keyword>
<feature type="compositionally biased region" description="Low complexity" evidence="1">
    <location>
        <begin position="96"/>
        <end position="107"/>
    </location>
</feature>
<feature type="region of interest" description="Disordered" evidence="1">
    <location>
        <begin position="54"/>
        <end position="121"/>
    </location>
</feature>
<evidence type="ECO:0000256" key="2">
    <source>
        <dbReference type="SAM" id="Phobius"/>
    </source>
</evidence>
<protein>
    <recommendedName>
        <fullName evidence="5">Energy transducer TonB</fullName>
    </recommendedName>
</protein>
<dbReference type="EMBL" id="JANFAV010000001">
    <property type="protein sequence ID" value="MCW6533649.1"/>
    <property type="molecule type" value="Genomic_DNA"/>
</dbReference>
<sequence length="230" mass="23422">MVSASLSPVPGVRRPLGPRLIGGAALVALIAGIWWASTQQATVTRKAAEDSVLIPVVPPPPPPPPPPEQVKPDTPEEVPPQPVDRPQPTPQPATPQPQAASPSQGQAVSIDGPAQAGGDGFNIGAGSGGGMSGAGRIGNALGGFNRAAYAAYLEGEIRRAVAGGSGLRTAVLKAKARLWIDKAGRVSRVEVFGTDKAEAIRDALTGRTVRAPDPSLGMPVTVSLELRRGA</sequence>
<accession>A0AA41ZB49</accession>
<dbReference type="RefSeq" id="WP_265267670.1">
    <property type="nucleotide sequence ID" value="NZ_JANFAV010000001.1"/>
</dbReference>
<proteinExistence type="predicted"/>
<evidence type="ECO:0000313" key="3">
    <source>
        <dbReference type="EMBL" id="MCW6533649.1"/>
    </source>
</evidence>